<dbReference type="Pfam" id="PF00292">
    <property type="entry name" value="PAX"/>
    <property type="match status" value="1"/>
</dbReference>
<feature type="compositionally biased region" description="Polar residues" evidence="8">
    <location>
        <begin position="294"/>
        <end position="305"/>
    </location>
</feature>
<feature type="compositionally biased region" description="Polar residues" evidence="8">
    <location>
        <begin position="1176"/>
        <end position="1185"/>
    </location>
</feature>
<feature type="compositionally biased region" description="Polar residues" evidence="8">
    <location>
        <begin position="916"/>
        <end position="925"/>
    </location>
</feature>
<dbReference type="PRINTS" id="PR00027">
    <property type="entry name" value="PAIREDBOX"/>
</dbReference>
<proteinExistence type="predicted"/>
<feature type="region of interest" description="Disordered" evidence="8">
    <location>
        <begin position="1250"/>
        <end position="1300"/>
    </location>
</feature>
<feature type="region of interest" description="Disordered" evidence="8">
    <location>
        <begin position="794"/>
        <end position="954"/>
    </location>
</feature>
<feature type="compositionally biased region" description="Low complexity" evidence="8">
    <location>
        <begin position="35"/>
        <end position="48"/>
    </location>
</feature>
<feature type="region of interest" description="Disordered" evidence="8">
    <location>
        <begin position="1"/>
        <end position="115"/>
    </location>
</feature>
<evidence type="ECO:0000313" key="11">
    <source>
        <dbReference type="Proteomes" id="UP000762676"/>
    </source>
</evidence>
<organism evidence="10 11">
    <name type="scientific">Elysia marginata</name>
    <dbReference type="NCBI Taxonomy" id="1093978"/>
    <lineage>
        <taxon>Eukaryota</taxon>
        <taxon>Metazoa</taxon>
        <taxon>Spiralia</taxon>
        <taxon>Lophotrochozoa</taxon>
        <taxon>Mollusca</taxon>
        <taxon>Gastropoda</taxon>
        <taxon>Heterobranchia</taxon>
        <taxon>Euthyneura</taxon>
        <taxon>Panpulmonata</taxon>
        <taxon>Sacoglossa</taxon>
        <taxon>Placobranchoidea</taxon>
        <taxon>Plakobranchidae</taxon>
        <taxon>Elysia</taxon>
    </lineage>
</organism>
<dbReference type="SUPFAM" id="SSF46689">
    <property type="entry name" value="Homeodomain-like"/>
    <property type="match status" value="1"/>
</dbReference>
<keyword evidence="2" id="KW-0217">Developmental protein</keyword>
<evidence type="ECO:0000256" key="1">
    <source>
        <dbReference type="ARBA" id="ARBA00004123"/>
    </source>
</evidence>
<evidence type="ECO:0000256" key="2">
    <source>
        <dbReference type="ARBA" id="ARBA00022473"/>
    </source>
</evidence>
<feature type="compositionally biased region" description="Low complexity" evidence="8">
    <location>
        <begin position="1186"/>
        <end position="1207"/>
    </location>
</feature>
<evidence type="ECO:0000256" key="6">
    <source>
        <dbReference type="ARBA" id="ARBA00023163"/>
    </source>
</evidence>
<dbReference type="InterPro" id="IPR043565">
    <property type="entry name" value="PAX_fam"/>
</dbReference>
<dbReference type="InterPro" id="IPR001523">
    <property type="entry name" value="Paired_dom"/>
</dbReference>
<keyword evidence="6" id="KW-0804">Transcription</keyword>
<dbReference type="FunFam" id="1.10.10.10:FF:000003">
    <property type="entry name" value="Paired box protein Pax-6"/>
    <property type="match status" value="1"/>
</dbReference>
<dbReference type="GO" id="GO:0000978">
    <property type="term" value="F:RNA polymerase II cis-regulatory region sequence-specific DNA binding"/>
    <property type="evidence" value="ECO:0007669"/>
    <property type="project" value="TreeGrafter"/>
</dbReference>
<accession>A0AAV4H2F9</accession>
<dbReference type="InterPro" id="IPR009057">
    <property type="entry name" value="Homeodomain-like_sf"/>
</dbReference>
<evidence type="ECO:0000256" key="7">
    <source>
        <dbReference type="ARBA" id="ARBA00023242"/>
    </source>
</evidence>
<dbReference type="Proteomes" id="UP000762676">
    <property type="component" value="Unassembled WGS sequence"/>
</dbReference>
<dbReference type="EMBL" id="BMAT01008763">
    <property type="protein sequence ID" value="GFR92098.1"/>
    <property type="molecule type" value="Genomic_DNA"/>
</dbReference>
<sequence length="1315" mass="136891">MWTSAMPKRFSEVCYPNFNPASGTNTSNGETEPEQQAQDQLDQQHQLQSSTMSEGGRDGADNGAAGGGGDDAASDDDSFDLTDDGNYLDEEGSDGGGGGGRNVNQYGREFTNGRPLPDHLRVQILQLALQGIRPCEISRQLQVSHGCVSKILNRYRKTGSINPGQIGGSKPKVTTPDVVSMVKQYKLDNPQMFAWEIRQKLLQDAVCSEKNIPSISSINRIIRDKALSLRRGFDGAEGDEMDDMGLDAEAMQRYIAAMPSVEGERDRSLDMVSPVDKSVADRHPRPRKDRGGKSTANSVAENNKVSPSSSPRTGSPSSPGKKDEAKGGGDKMTTDSTLDNGDEDLAVISFGCDEGSKGKGGNTEEAVVVKLEPPHLTDVDHDKVVSPDIEKPLRAGSAANPILLAEQNKEVLVLTVNKREDVAHQSNAAVDTHLTTEAAVDKKEVGGAQSQSILSDIQCRKKTKSDSSKPSLQEVISNLSQGASLLRDLANSASASLSQSTELTSYMPGSVSTQSKDFCNTKKEETEASKLDITQSSWFSSPPGLNVQKEGKTGGEEAHVKSVGLTPSISLPSSCQHKSDLHPATFRTVATASSQPNAVGATVMNSVVTFPTGHQSPQPKPPPAHHKPARRRARKPASSPKDVMGNGSNGTTPVSSSSSPASVCVSVPAMVGGSNNQQSPAPGTAAAAAVRGAAPAPVVSPVAAAPGTPQSLFSMPYNPILPAVYDYSLPDRGLSSATASILAAASSSVGFPSPQPQPAPFMMSYFPLQHMWGSAGTVAIAAAAAAAAASVNVPTPLDLSSPSKESSNSKVPMVPTQEPLYLGKKDNSSSRSPSGAGQVVKDVGAQTPSSSSHPPSTKESNKVTKRPSHHKTSSAKSGAATAVLSESVEKAPHVGSKGTGGLEKQVESNSRRKEVSANSGQTTVLSKEPAKSNKSPANQASSQVAHDPSATPTSRARYEKNLLLFGDQEVEIMNVGKLRWVVRNEADLLRIAQANLRKWSAPACDSATVILEANSSTENSPGSEDGASSVDKAPDCPVSSSERRDDGDQEETTTAAMRVVQPETSAASHTAPTRSLQQQSASNKSFVLPSSCLGKRGAEAVKPPLTDTVGFSPSKALKLNNGESLPAPTQAVAAVDQNVNTLCVISQAPKATGVSLPLTGLPNFLIDLGAVSDNSGPNGQPLSITSALSPSSNIKSSPLSSLLLPSPGDAASGDQTTASSPARQILVGTESSSLASLLSAPPVVSGLRAADADSVVAPNASRTEEERKTSATAAPPPPPLSSSPTNPSITVLPSETENSLNKEYSLLSNMLKSAH</sequence>
<evidence type="ECO:0000313" key="10">
    <source>
        <dbReference type="EMBL" id="GFR92098.1"/>
    </source>
</evidence>
<feature type="region of interest" description="Disordered" evidence="8">
    <location>
        <begin position="609"/>
        <end position="660"/>
    </location>
</feature>
<feature type="region of interest" description="Disordered" evidence="8">
    <location>
        <begin position="536"/>
        <end position="557"/>
    </location>
</feature>
<feature type="compositionally biased region" description="Low complexity" evidence="8">
    <location>
        <begin position="800"/>
        <end position="809"/>
    </location>
</feature>
<dbReference type="SMART" id="SM00351">
    <property type="entry name" value="PAX"/>
    <property type="match status" value="1"/>
</dbReference>
<keyword evidence="5" id="KW-0238">DNA-binding</keyword>
<keyword evidence="7" id="KW-0539">Nucleus</keyword>
<feature type="compositionally biased region" description="Acidic residues" evidence="8">
    <location>
        <begin position="72"/>
        <end position="93"/>
    </location>
</feature>
<dbReference type="PANTHER" id="PTHR45636:SF52">
    <property type="entry name" value="PAIRED DOMAIN-CONTAINING PROTEIN"/>
    <property type="match status" value="1"/>
</dbReference>
<gene>
    <name evidence="10" type="ORF">ElyMa_004344600</name>
</gene>
<feature type="domain" description="Paired" evidence="9">
    <location>
        <begin position="99"/>
        <end position="225"/>
    </location>
</feature>
<feature type="compositionally biased region" description="Polar residues" evidence="8">
    <location>
        <begin position="1062"/>
        <end position="1082"/>
    </location>
</feature>
<dbReference type="Gene3D" id="1.10.10.10">
    <property type="entry name" value="Winged helix-like DNA-binding domain superfamily/Winged helix DNA-binding domain"/>
    <property type="match status" value="2"/>
</dbReference>
<feature type="compositionally biased region" description="Basic residues" evidence="8">
    <location>
        <begin position="623"/>
        <end position="635"/>
    </location>
</feature>
<dbReference type="GO" id="GO:0000981">
    <property type="term" value="F:DNA-binding transcription factor activity, RNA polymerase II-specific"/>
    <property type="evidence" value="ECO:0007669"/>
    <property type="project" value="TreeGrafter"/>
</dbReference>
<feature type="region of interest" description="Disordered" evidence="8">
    <location>
        <begin position="1176"/>
        <end position="1219"/>
    </location>
</feature>
<reference evidence="10 11" key="1">
    <citation type="journal article" date="2021" name="Elife">
        <title>Chloroplast acquisition without the gene transfer in kleptoplastic sea slugs, Plakobranchus ocellatus.</title>
        <authorList>
            <person name="Maeda T."/>
            <person name="Takahashi S."/>
            <person name="Yoshida T."/>
            <person name="Shimamura S."/>
            <person name="Takaki Y."/>
            <person name="Nagai Y."/>
            <person name="Toyoda A."/>
            <person name="Suzuki Y."/>
            <person name="Arimoto A."/>
            <person name="Ishii H."/>
            <person name="Satoh N."/>
            <person name="Nishiyama T."/>
            <person name="Hasebe M."/>
            <person name="Maruyama T."/>
            <person name="Minagawa J."/>
            <person name="Obokata J."/>
            <person name="Shigenobu S."/>
        </authorList>
    </citation>
    <scope>NUCLEOTIDE SEQUENCE [LARGE SCALE GENOMIC DNA]</scope>
</reference>
<feature type="region of interest" description="Disordered" evidence="8">
    <location>
        <begin position="259"/>
        <end position="341"/>
    </location>
</feature>
<dbReference type="PROSITE" id="PS00034">
    <property type="entry name" value="PAIRED_1"/>
    <property type="match status" value="1"/>
</dbReference>
<dbReference type="GO" id="GO:0005634">
    <property type="term" value="C:nucleus"/>
    <property type="evidence" value="ECO:0007669"/>
    <property type="project" value="UniProtKB-SubCell"/>
</dbReference>
<evidence type="ECO:0000256" key="5">
    <source>
        <dbReference type="ARBA" id="ARBA00023125"/>
    </source>
</evidence>
<keyword evidence="11" id="KW-1185">Reference proteome</keyword>
<protein>
    <submittedName>
        <fullName evidence="10">Paired box protein Pax-2-A</fullName>
    </submittedName>
</protein>
<feature type="region of interest" description="Disordered" evidence="8">
    <location>
        <begin position="1015"/>
        <end position="1082"/>
    </location>
</feature>
<evidence type="ECO:0000256" key="8">
    <source>
        <dbReference type="SAM" id="MobiDB-lite"/>
    </source>
</evidence>
<evidence type="ECO:0000256" key="3">
    <source>
        <dbReference type="ARBA" id="ARBA00022724"/>
    </source>
</evidence>
<dbReference type="InterPro" id="IPR036388">
    <property type="entry name" value="WH-like_DNA-bd_sf"/>
</dbReference>
<keyword evidence="3" id="KW-0563">Paired box</keyword>
<dbReference type="InterPro" id="IPR043182">
    <property type="entry name" value="PAIRED_DNA-bd_dom"/>
</dbReference>
<feature type="compositionally biased region" description="Basic residues" evidence="8">
    <location>
        <begin position="863"/>
        <end position="873"/>
    </location>
</feature>
<dbReference type="PROSITE" id="PS51057">
    <property type="entry name" value="PAIRED_2"/>
    <property type="match status" value="1"/>
</dbReference>
<dbReference type="PANTHER" id="PTHR45636">
    <property type="entry name" value="PAIRED BOX PROTEIN PAX-6-RELATED-RELATED"/>
    <property type="match status" value="1"/>
</dbReference>
<feature type="compositionally biased region" description="Low complexity" evidence="8">
    <location>
        <begin position="306"/>
        <end position="319"/>
    </location>
</feature>
<feature type="compositionally biased region" description="Polar residues" evidence="8">
    <location>
        <begin position="932"/>
        <end position="954"/>
    </location>
</feature>
<comment type="subcellular location">
    <subcellularLocation>
        <location evidence="1">Nucleus</location>
    </subcellularLocation>
</comment>
<feature type="compositionally biased region" description="Basic and acidic residues" evidence="8">
    <location>
        <begin position="320"/>
        <end position="333"/>
    </location>
</feature>
<comment type="caution">
    <text evidence="10">The sequence shown here is derived from an EMBL/GenBank/DDBJ whole genome shotgun (WGS) entry which is preliminary data.</text>
</comment>
<feature type="compositionally biased region" description="Polar residues" evidence="8">
    <location>
        <begin position="19"/>
        <end position="30"/>
    </location>
</feature>
<evidence type="ECO:0000256" key="4">
    <source>
        <dbReference type="ARBA" id="ARBA00023015"/>
    </source>
</evidence>
<feature type="region of interest" description="Disordered" evidence="8">
    <location>
        <begin position="499"/>
        <end position="518"/>
    </location>
</feature>
<feature type="compositionally biased region" description="Basic and acidic residues" evidence="8">
    <location>
        <begin position="904"/>
        <end position="915"/>
    </location>
</feature>
<keyword evidence="4" id="KW-0805">Transcription regulation</keyword>
<evidence type="ECO:0000259" key="9">
    <source>
        <dbReference type="PROSITE" id="PS51057"/>
    </source>
</evidence>
<feature type="compositionally biased region" description="Polar residues" evidence="8">
    <location>
        <begin position="1289"/>
        <end position="1300"/>
    </location>
</feature>
<name>A0AAV4H2F9_9GAST</name>